<keyword evidence="2 4" id="KW-0863">Zinc-finger</keyword>
<evidence type="ECO:0000256" key="1">
    <source>
        <dbReference type="ARBA" id="ARBA00022723"/>
    </source>
</evidence>
<keyword evidence="1" id="KW-0479">Metal-binding</keyword>
<name>A0AAW0DTU0_9AGAR</name>
<dbReference type="GO" id="GO:0008270">
    <property type="term" value="F:zinc ion binding"/>
    <property type="evidence" value="ECO:0007669"/>
    <property type="project" value="UniProtKB-KW"/>
</dbReference>
<reference evidence="7 8" key="1">
    <citation type="journal article" date="2024" name="J Genomics">
        <title>Draft genome sequencing and assembly of Favolaschia claudopus CIRM-BRFM 2984 isolated from oak limbs.</title>
        <authorList>
            <person name="Navarro D."/>
            <person name="Drula E."/>
            <person name="Chaduli D."/>
            <person name="Cazenave R."/>
            <person name="Ahrendt S."/>
            <person name="Wang J."/>
            <person name="Lipzen A."/>
            <person name="Daum C."/>
            <person name="Barry K."/>
            <person name="Grigoriev I.V."/>
            <person name="Favel A."/>
            <person name="Rosso M.N."/>
            <person name="Martin F."/>
        </authorList>
    </citation>
    <scope>NUCLEOTIDE SEQUENCE [LARGE SCALE GENOMIC DNA]</scope>
    <source>
        <strain evidence="7 8">CIRM-BRFM 2984</strain>
    </source>
</reference>
<evidence type="ECO:0000313" key="7">
    <source>
        <dbReference type="EMBL" id="KAK7055155.1"/>
    </source>
</evidence>
<feature type="domain" description="MYND-type" evidence="6">
    <location>
        <begin position="37"/>
        <end position="97"/>
    </location>
</feature>
<evidence type="ECO:0000313" key="8">
    <source>
        <dbReference type="Proteomes" id="UP001362999"/>
    </source>
</evidence>
<dbReference type="PROSITE" id="PS50865">
    <property type="entry name" value="ZF_MYND_2"/>
    <property type="match status" value="1"/>
</dbReference>
<protein>
    <recommendedName>
        <fullName evidence="6">MYND-type domain-containing protein</fullName>
    </recommendedName>
</protein>
<dbReference type="InterPro" id="IPR002893">
    <property type="entry name" value="Znf_MYND"/>
</dbReference>
<comment type="caution">
    <text evidence="7">The sequence shown here is derived from an EMBL/GenBank/DDBJ whole genome shotgun (WGS) entry which is preliminary data.</text>
</comment>
<gene>
    <name evidence="7" type="ORF">R3P38DRAFT_2845450</name>
</gene>
<sequence length="289" mass="32675">MPAVNRSTTFVHRVTGFRINLHTTDVTREDHGVPDACRACGKTAKEMSAQKPPQKLMCCTRCKSNGNTRILYCSKACQVVDYKDGRPPNQPPHKRSCGRNHLEPSDNPPVDPSLLPVIRVLDSEHIKLYTDTPTTALQAQLEFLTNNCSAHYGFRRPKNGKYVAHQIQGMGGELFLQMRAEAMERREPASIALMEKLLAMSIFPTNLYTAGQYVSQLETEYEVDLEECHRALERSARHESLFRAWVDWAGPRIRDDAPALGVHFMMPWYYLPAGKFLHPVKYHPLGGGL</sequence>
<proteinExistence type="predicted"/>
<keyword evidence="8" id="KW-1185">Reference proteome</keyword>
<keyword evidence="3" id="KW-0862">Zinc</keyword>
<feature type="region of interest" description="Disordered" evidence="5">
    <location>
        <begin position="84"/>
        <end position="111"/>
    </location>
</feature>
<evidence type="ECO:0000259" key="6">
    <source>
        <dbReference type="PROSITE" id="PS50865"/>
    </source>
</evidence>
<organism evidence="7 8">
    <name type="scientific">Favolaschia claudopus</name>
    <dbReference type="NCBI Taxonomy" id="2862362"/>
    <lineage>
        <taxon>Eukaryota</taxon>
        <taxon>Fungi</taxon>
        <taxon>Dikarya</taxon>
        <taxon>Basidiomycota</taxon>
        <taxon>Agaricomycotina</taxon>
        <taxon>Agaricomycetes</taxon>
        <taxon>Agaricomycetidae</taxon>
        <taxon>Agaricales</taxon>
        <taxon>Marasmiineae</taxon>
        <taxon>Mycenaceae</taxon>
        <taxon>Favolaschia</taxon>
    </lineage>
</organism>
<dbReference type="AlphaFoldDB" id="A0AAW0DTU0"/>
<accession>A0AAW0DTU0</accession>
<evidence type="ECO:0000256" key="5">
    <source>
        <dbReference type="SAM" id="MobiDB-lite"/>
    </source>
</evidence>
<evidence type="ECO:0000256" key="3">
    <source>
        <dbReference type="ARBA" id="ARBA00022833"/>
    </source>
</evidence>
<evidence type="ECO:0000256" key="4">
    <source>
        <dbReference type="PROSITE-ProRule" id="PRU00134"/>
    </source>
</evidence>
<dbReference type="Gene3D" id="6.10.140.2220">
    <property type="match status" value="1"/>
</dbReference>
<dbReference type="EMBL" id="JAWWNJ010000005">
    <property type="protein sequence ID" value="KAK7055155.1"/>
    <property type="molecule type" value="Genomic_DNA"/>
</dbReference>
<evidence type="ECO:0000256" key="2">
    <source>
        <dbReference type="ARBA" id="ARBA00022771"/>
    </source>
</evidence>
<dbReference type="Proteomes" id="UP001362999">
    <property type="component" value="Unassembled WGS sequence"/>
</dbReference>